<dbReference type="Pfam" id="PF04011">
    <property type="entry name" value="LemA"/>
    <property type="match status" value="1"/>
</dbReference>
<keyword evidence="3 6" id="KW-0812">Transmembrane</keyword>
<evidence type="ECO:0008006" key="9">
    <source>
        <dbReference type="Google" id="ProtNLM"/>
    </source>
</evidence>
<evidence type="ECO:0000256" key="6">
    <source>
        <dbReference type="SAM" id="Phobius"/>
    </source>
</evidence>
<evidence type="ECO:0000256" key="2">
    <source>
        <dbReference type="ARBA" id="ARBA00008854"/>
    </source>
</evidence>
<dbReference type="PATRIC" id="fig|1236046.6.peg.487"/>
<keyword evidence="4 6" id="KW-1133">Transmembrane helix</keyword>
<dbReference type="PANTHER" id="PTHR34478:SF2">
    <property type="entry name" value="MEMBRANE PROTEIN"/>
    <property type="match status" value="1"/>
</dbReference>
<accession>A0A101GWM3</accession>
<keyword evidence="5 6" id="KW-0472">Membrane</keyword>
<dbReference type="SUPFAM" id="SSF140478">
    <property type="entry name" value="LemA-like"/>
    <property type="match status" value="1"/>
</dbReference>
<reference evidence="8" key="1">
    <citation type="journal article" date="2015" name="MBio">
        <title>Genome-Resolved Metagenomic Analysis Reveals Roles for Candidate Phyla and Other Microbial Community Members in Biogeochemical Transformations in Oil Reservoirs.</title>
        <authorList>
            <person name="Hu P."/>
            <person name="Tom L."/>
            <person name="Singh A."/>
            <person name="Thomas B.C."/>
            <person name="Baker B.J."/>
            <person name="Piceno Y.M."/>
            <person name="Andersen G.L."/>
            <person name="Banfield J.F."/>
        </authorList>
    </citation>
    <scope>NUCLEOTIDE SEQUENCE [LARGE SCALE GENOMIC DNA]</scope>
</reference>
<dbReference type="Proteomes" id="UP000054260">
    <property type="component" value="Unassembled WGS sequence"/>
</dbReference>
<organism evidence="7 8">
    <name type="scientific">Mesotoga infera</name>
    <dbReference type="NCBI Taxonomy" id="1236046"/>
    <lineage>
        <taxon>Bacteria</taxon>
        <taxon>Thermotogati</taxon>
        <taxon>Thermotogota</taxon>
        <taxon>Thermotogae</taxon>
        <taxon>Kosmotogales</taxon>
        <taxon>Kosmotogaceae</taxon>
        <taxon>Mesotoga</taxon>
    </lineage>
</organism>
<sequence length="187" mass="21112">MVILFIVIGIVLVLALWLIGVYNNLVTLKKRVENAWSQIDVQLKRRHDLIPNLVNSVKGYMKFEQETLEKVMQARAKAVSAQGVGDKIKAEQELGGVLGRLLAVVENYPDLKANTNVSQLMEELTTTENKISYARQFFNDSATKFNTKIEIFPNNVIVGFFGGKFESFPLFEVTEAERVTPNVDLNF</sequence>
<evidence type="ECO:0000256" key="3">
    <source>
        <dbReference type="ARBA" id="ARBA00022692"/>
    </source>
</evidence>
<evidence type="ECO:0000256" key="4">
    <source>
        <dbReference type="ARBA" id="ARBA00022989"/>
    </source>
</evidence>
<dbReference type="GO" id="GO:0016020">
    <property type="term" value="C:membrane"/>
    <property type="evidence" value="ECO:0007669"/>
    <property type="project" value="UniProtKB-SubCell"/>
</dbReference>
<dbReference type="Gene3D" id="1.20.1440.20">
    <property type="entry name" value="LemA-like domain"/>
    <property type="match status" value="1"/>
</dbReference>
<evidence type="ECO:0000313" key="7">
    <source>
        <dbReference type="EMBL" id="KUK66020.1"/>
    </source>
</evidence>
<name>A0A101GWM3_9BACT</name>
<protein>
    <recommendedName>
        <fullName evidence="9">LemA family protein</fullName>
    </recommendedName>
</protein>
<dbReference type="PANTHER" id="PTHR34478">
    <property type="entry name" value="PROTEIN LEMA"/>
    <property type="match status" value="1"/>
</dbReference>
<evidence type="ECO:0000256" key="5">
    <source>
        <dbReference type="ARBA" id="ARBA00023136"/>
    </source>
</evidence>
<evidence type="ECO:0000256" key="1">
    <source>
        <dbReference type="ARBA" id="ARBA00004167"/>
    </source>
</evidence>
<dbReference type="AlphaFoldDB" id="A0A101GWM3"/>
<gene>
    <name evidence="7" type="ORF">XD86_1366</name>
</gene>
<dbReference type="EMBL" id="LGGH01000266">
    <property type="protein sequence ID" value="KUK66020.1"/>
    <property type="molecule type" value="Genomic_DNA"/>
</dbReference>
<dbReference type="InterPro" id="IPR023353">
    <property type="entry name" value="LemA-like_dom_sf"/>
</dbReference>
<comment type="similarity">
    <text evidence="2">Belongs to the LemA family.</text>
</comment>
<evidence type="ECO:0000313" key="8">
    <source>
        <dbReference type="Proteomes" id="UP000054260"/>
    </source>
</evidence>
<dbReference type="InterPro" id="IPR007156">
    <property type="entry name" value="MamQ_LemA"/>
</dbReference>
<proteinExistence type="inferred from homology"/>
<comment type="caution">
    <text evidence="7">The sequence shown here is derived from an EMBL/GenBank/DDBJ whole genome shotgun (WGS) entry which is preliminary data.</text>
</comment>
<feature type="transmembrane region" description="Helical" evidence="6">
    <location>
        <begin position="6"/>
        <end position="25"/>
    </location>
</feature>
<comment type="subcellular location">
    <subcellularLocation>
        <location evidence="1">Membrane</location>
        <topology evidence="1">Single-pass membrane protein</topology>
    </subcellularLocation>
</comment>